<dbReference type="GO" id="GO:0006508">
    <property type="term" value="P:proteolysis"/>
    <property type="evidence" value="ECO:0007669"/>
    <property type="project" value="UniProtKB-KW"/>
</dbReference>
<keyword evidence="1" id="KW-0645">Protease</keyword>
<evidence type="ECO:0000256" key="1">
    <source>
        <dbReference type="ARBA" id="ARBA00022670"/>
    </source>
</evidence>
<dbReference type="Gene3D" id="2.40.10.10">
    <property type="entry name" value="Trypsin-like serine proteases"/>
    <property type="match status" value="1"/>
</dbReference>
<dbReference type="AlphaFoldDB" id="A0A388LLB5"/>
<evidence type="ECO:0000313" key="5">
    <source>
        <dbReference type="EMBL" id="GBG83002.1"/>
    </source>
</evidence>
<gene>
    <name evidence="5" type="ORF">CBR_g36621</name>
</gene>
<evidence type="ECO:0000313" key="6">
    <source>
        <dbReference type="Proteomes" id="UP000265515"/>
    </source>
</evidence>
<dbReference type="InterPro" id="IPR043504">
    <property type="entry name" value="Peptidase_S1_PA_chymotrypsin"/>
</dbReference>
<dbReference type="PROSITE" id="PS50240">
    <property type="entry name" value="TRYPSIN_DOM"/>
    <property type="match status" value="1"/>
</dbReference>
<proteinExistence type="predicted"/>
<feature type="compositionally biased region" description="Basic and acidic residues" evidence="3">
    <location>
        <begin position="54"/>
        <end position="63"/>
    </location>
</feature>
<dbReference type="Gramene" id="GBG83002">
    <property type="protein sequence ID" value="GBG83002"/>
    <property type="gene ID" value="CBR_g36621"/>
</dbReference>
<protein>
    <recommendedName>
        <fullName evidence="4">Peptidase S1 domain-containing protein</fullName>
    </recommendedName>
</protein>
<keyword evidence="6" id="KW-1185">Reference proteome</keyword>
<feature type="region of interest" description="Disordered" evidence="3">
    <location>
        <begin position="28"/>
        <end position="130"/>
    </location>
</feature>
<dbReference type="GO" id="GO:0005615">
    <property type="term" value="C:extracellular space"/>
    <property type="evidence" value="ECO:0007669"/>
    <property type="project" value="TreeGrafter"/>
</dbReference>
<feature type="domain" description="Peptidase S1" evidence="4">
    <location>
        <begin position="229"/>
        <end position="473"/>
    </location>
</feature>
<dbReference type="InterPro" id="IPR050127">
    <property type="entry name" value="Serine_Proteases_S1"/>
</dbReference>
<feature type="compositionally biased region" description="Basic and acidic residues" evidence="3">
    <location>
        <begin position="205"/>
        <end position="220"/>
    </location>
</feature>
<dbReference type="EMBL" id="BFEA01000425">
    <property type="protein sequence ID" value="GBG83002.1"/>
    <property type="molecule type" value="Genomic_DNA"/>
</dbReference>
<dbReference type="SMART" id="SM00020">
    <property type="entry name" value="Tryp_SPc"/>
    <property type="match status" value="1"/>
</dbReference>
<dbReference type="OrthoDB" id="512168at2759"/>
<keyword evidence="2" id="KW-0378">Hydrolase</keyword>
<evidence type="ECO:0000256" key="2">
    <source>
        <dbReference type="ARBA" id="ARBA00022801"/>
    </source>
</evidence>
<dbReference type="Pfam" id="PF00089">
    <property type="entry name" value="Trypsin"/>
    <property type="match status" value="1"/>
</dbReference>
<dbReference type="PANTHER" id="PTHR24264">
    <property type="entry name" value="TRYPSIN-RELATED"/>
    <property type="match status" value="1"/>
</dbReference>
<dbReference type="CDD" id="cd00190">
    <property type="entry name" value="Tryp_SPc"/>
    <property type="match status" value="1"/>
</dbReference>
<dbReference type="GO" id="GO:0004252">
    <property type="term" value="F:serine-type endopeptidase activity"/>
    <property type="evidence" value="ECO:0007669"/>
    <property type="project" value="InterPro"/>
</dbReference>
<feature type="compositionally biased region" description="Acidic residues" evidence="3">
    <location>
        <begin position="195"/>
        <end position="204"/>
    </location>
</feature>
<accession>A0A388LLB5</accession>
<dbReference type="InterPro" id="IPR009003">
    <property type="entry name" value="Peptidase_S1_PA"/>
</dbReference>
<organism evidence="5 6">
    <name type="scientific">Chara braunii</name>
    <name type="common">Braun's stonewort</name>
    <dbReference type="NCBI Taxonomy" id="69332"/>
    <lineage>
        <taxon>Eukaryota</taxon>
        <taxon>Viridiplantae</taxon>
        <taxon>Streptophyta</taxon>
        <taxon>Charophyceae</taxon>
        <taxon>Charales</taxon>
        <taxon>Characeae</taxon>
        <taxon>Chara</taxon>
    </lineage>
</organism>
<dbReference type="InterPro" id="IPR018114">
    <property type="entry name" value="TRYPSIN_HIS"/>
</dbReference>
<reference evidence="5 6" key="1">
    <citation type="journal article" date="2018" name="Cell">
        <title>The Chara Genome: Secondary Complexity and Implications for Plant Terrestrialization.</title>
        <authorList>
            <person name="Nishiyama T."/>
            <person name="Sakayama H."/>
            <person name="Vries J.D."/>
            <person name="Buschmann H."/>
            <person name="Saint-Marcoux D."/>
            <person name="Ullrich K.K."/>
            <person name="Haas F.B."/>
            <person name="Vanderstraeten L."/>
            <person name="Becker D."/>
            <person name="Lang D."/>
            <person name="Vosolsobe S."/>
            <person name="Rombauts S."/>
            <person name="Wilhelmsson P.K.I."/>
            <person name="Janitza P."/>
            <person name="Kern R."/>
            <person name="Heyl A."/>
            <person name="Rumpler F."/>
            <person name="Villalobos L.I.A.C."/>
            <person name="Clay J.M."/>
            <person name="Skokan R."/>
            <person name="Toyoda A."/>
            <person name="Suzuki Y."/>
            <person name="Kagoshima H."/>
            <person name="Schijlen E."/>
            <person name="Tajeshwar N."/>
            <person name="Catarino B."/>
            <person name="Hetherington A.J."/>
            <person name="Saltykova A."/>
            <person name="Bonnot C."/>
            <person name="Breuninger H."/>
            <person name="Symeonidi A."/>
            <person name="Radhakrishnan G.V."/>
            <person name="Van Nieuwerburgh F."/>
            <person name="Deforce D."/>
            <person name="Chang C."/>
            <person name="Karol K.G."/>
            <person name="Hedrich R."/>
            <person name="Ulvskov P."/>
            <person name="Glockner G."/>
            <person name="Delwiche C.F."/>
            <person name="Petrasek J."/>
            <person name="Van de Peer Y."/>
            <person name="Friml J."/>
            <person name="Beilby M."/>
            <person name="Dolan L."/>
            <person name="Kohara Y."/>
            <person name="Sugano S."/>
            <person name="Fujiyama A."/>
            <person name="Delaux P.-M."/>
            <person name="Quint M."/>
            <person name="TheiBen G."/>
            <person name="Hagemann M."/>
            <person name="Harholt J."/>
            <person name="Dunand C."/>
            <person name="Zachgo S."/>
            <person name="Langdale J."/>
            <person name="Maumus F."/>
            <person name="Straeten D.V.D."/>
            <person name="Gould S.B."/>
            <person name="Rensing S.A."/>
        </authorList>
    </citation>
    <scope>NUCLEOTIDE SEQUENCE [LARGE SCALE GENOMIC DNA]</scope>
    <source>
        <strain evidence="5 6">S276</strain>
    </source>
</reference>
<sequence length="646" mass="69579">MPECGRVLCRDAGKQFNLDFLHLSANTTSAAAAKAKKKAKKKEKKKKKKKKKKKEGEEQEAPRSHPAAMAAAAGIVSSNCAGTASRSGSESSRRLSHRRDEQRRGPDMVSSMDLVPRRPRLSSHSPPPPPPPLLPLLSLLSLLLLLSYALQGHAAASNSLEIAGPQKGWIERAVRQVGRGLERRAEREREREGEGDGDGEEEGEGEHSADAAHSRRDTGLWRRSTQAKIIGGQPASISLLPFQASIRRKIDDDLFHWCGGILVHPQYVVSAAHCVFSEGRNTSEARIAASEFVVVLGSSSLLTGGRRVLVSQIWTHPDYIVESNGVLVNDVALLKLATRMPITASITPIKIAFDDRKLKQFSDIGISGFGVNDTLLAQESEVLRAATVDYLPTGCDGYVHFNPKVILCAGCQNGSVDTCTGDSGGPATTSSASGGCPILVGVTSFGRDCALAGFPGGYARIAAFVDWLEKQAQVSFRSQYDISPTRYCDKCTRHTTLSCGAVPRFNATRCQLEAWTGFAFKFVLRPCSTTGPNRLSVARVEAFFLPSSFGSLSTPSGGVYFLQGRPGGSRLVSIGGVRVTVPLSGKVVAQKGKLVKKGVWGTTWQTKRQRFPTRACTSFYSYVAVFVSADRRIVQASLPAAYSAAN</sequence>
<dbReference type="InterPro" id="IPR001314">
    <property type="entry name" value="Peptidase_S1A"/>
</dbReference>
<dbReference type="PANTHER" id="PTHR24264:SF54">
    <property type="entry name" value="PEPTIDASE S1 DOMAIN-CONTAINING PROTEIN"/>
    <property type="match status" value="1"/>
</dbReference>
<name>A0A388LLB5_CHABU</name>
<feature type="region of interest" description="Disordered" evidence="3">
    <location>
        <begin position="180"/>
        <end position="220"/>
    </location>
</feature>
<feature type="compositionally biased region" description="Basic and acidic residues" evidence="3">
    <location>
        <begin position="180"/>
        <end position="194"/>
    </location>
</feature>
<dbReference type="Proteomes" id="UP000265515">
    <property type="component" value="Unassembled WGS sequence"/>
</dbReference>
<dbReference type="SUPFAM" id="SSF50494">
    <property type="entry name" value="Trypsin-like serine proteases"/>
    <property type="match status" value="1"/>
</dbReference>
<comment type="caution">
    <text evidence="5">The sequence shown here is derived from an EMBL/GenBank/DDBJ whole genome shotgun (WGS) entry which is preliminary data.</text>
</comment>
<evidence type="ECO:0000259" key="4">
    <source>
        <dbReference type="PROSITE" id="PS50240"/>
    </source>
</evidence>
<dbReference type="PROSITE" id="PS00134">
    <property type="entry name" value="TRYPSIN_HIS"/>
    <property type="match status" value="1"/>
</dbReference>
<dbReference type="PRINTS" id="PR00722">
    <property type="entry name" value="CHYMOTRYPSIN"/>
</dbReference>
<feature type="compositionally biased region" description="Basic residues" evidence="3">
    <location>
        <begin position="34"/>
        <end position="53"/>
    </location>
</feature>
<evidence type="ECO:0000256" key="3">
    <source>
        <dbReference type="SAM" id="MobiDB-lite"/>
    </source>
</evidence>
<dbReference type="InterPro" id="IPR001254">
    <property type="entry name" value="Trypsin_dom"/>
</dbReference>